<dbReference type="AlphaFoldDB" id="A0A654G671"/>
<dbReference type="Pfam" id="PF00234">
    <property type="entry name" value="Tryp_alpha_amyl"/>
    <property type="match status" value="1"/>
</dbReference>
<feature type="domain" description="Bifunctional inhibitor/plant lipid transfer protein/seed storage helical" evidence="4">
    <location>
        <begin position="39"/>
        <end position="96"/>
    </location>
</feature>
<dbReference type="ExpressionAtlas" id="A0A654G671">
    <property type="expression patterns" value="baseline"/>
</dbReference>
<sequence length="96" mass="10647">MKFMKLMVITFVIVVISSPILIKSEVAQSWIPSDLRLLCLPAMTTGGQPTKDCCNTLIGQKESLCGYITNPLYCLFFTSPAARKVLEVCNIPYPKC</sequence>
<evidence type="ECO:0000256" key="2">
    <source>
        <dbReference type="ARBA" id="ARBA00023121"/>
    </source>
</evidence>
<dbReference type="EMBL" id="CACRSJ010000110">
    <property type="protein sequence ID" value="VYS68577.1"/>
    <property type="molecule type" value="Genomic_DNA"/>
</dbReference>
<proteinExistence type="predicted"/>
<dbReference type="GO" id="GO:0008289">
    <property type="term" value="F:lipid binding"/>
    <property type="evidence" value="ECO:0007669"/>
    <property type="project" value="UniProtKB-KW"/>
</dbReference>
<evidence type="ECO:0000259" key="4">
    <source>
        <dbReference type="Pfam" id="PF00234"/>
    </source>
</evidence>
<evidence type="ECO:0000313" key="5">
    <source>
        <dbReference type="EMBL" id="VYS68577.1"/>
    </source>
</evidence>
<reference evidence="5 6" key="1">
    <citation type="submission" date="2019-11" db="EMBL/GenBank/DDBJ databases">
        <authorList>
            <person name="Jiao W.-B."/>
            <person name="Schneeberger K."/>
        </authorList>
    </citation>
    <scope>NUCLEOTIDE SEQUENCE [LARGE SCALE GENOMIC DNA]</scope>
    <source>
        <strain evidence="6">cv. An-1</strain>
    </source>
</reference>
<accession>A0A654G671</accession>
<dbReference type="GO" id="GO:0006869">
    <property type="term" value="P:lipid transport"/>
    <property type="evidence" value="ECO:0007669"/>
    <property type="project" value="InterPro"/>
</dbReference>
<dbReference type="Gene3D" id="1.10.110.10">
    <property type="entry name" value="Plant lipid-transfer and hydrophobic proteins"/>
    <property type="match status" value="1"/>
</dbReference>
<feature type="chain" id="PRO_5024837132" description="Bifunctional inhibitor/plant lipid transfer protein/seed storage helical domain-containing protein" evidence="3">
    <location>
        <begin position="20"/>
        <end position="96"/>
    </location>
</feature>
<dbReference type="InterPro" id="IPR016140">
    <property type="entry name" value="Bifunc_inhib/LTP/seed_store"/>
</dbReference>
<dbReference type="Proteomes" id="UP000426265">
    <property type="component" value="Unassembled WGS sequence"/>
</dbReference>
<dbReference type="SUPFAM" id="SSF47699">
    <property type="entry name" value="Bifunctional inhibitor/lipid-transfer protein/seed storage 2S albumin"/>
    <property type="match status" value="1"/>
</dbReference>
<keyword evidence="3" id="KW-0732">Signal</keyword>
<dbReference type="InterPro" id="IPR033872">
    <property type="entry name" value="nsLTP2"/>
</dbReference>
<dbReference type="PANTHER" id="PTHR33214">
    <property type="entry name" value="BIFUNCTIONAL INHIBITOR/LIPID-TRANSFER PROTEIN/SEED STORAGE 2S ALBUMIN SUPERFAMILY PROTEIN"/>
    <property type="match status" value="1"/>
</dbReference>
<dbReference type="PANTHER" id="PTHR33214:SF82">
    <property type="entry name" value="BIFUNCTIONAL INHIBITOR_LIPID-TRANSFER PROTEIN_SEED STORAGE 2S ALBUMIN SUPERFAMILY PROTEIN"/>
    <property type="match status" value="1"/>
</dbReference>
<name>A0A654G671_ARATH</name>
<keyword evidence="1" id="KW-0813">Transport</keyword>
<protein>
    <recommendedName>
        <fullName evidence="4">Bifunctional inhibitor/plant lipid transfer protein/seed storage helical domain-containing protein</fullName>
    </recommendedName>
</protein>
<keyword evidence="2" id="KW-0446">Lipid-binding</keyword>
<gene>
    <name evidence="5" type="ORF">AN1_LOCUS23965</name>
</gene>
<evidence type="ECO:0000256" key="3">
    <source>
        <dbReference type="SAM" id="SignalP"/>
    </source>
</evidence>
<feature type="signal peptide" evidence="3">
    <location>
        <begin position="1"/>
        <end position="19"/>
    </location>
</feature>
<evidence type="ECO:0000313" key="6">
    <source>
        <dbReference type="Proteomes" id="UP000426265"/>
    </source>
</evidence>
<dbReference type="InterPro" id="IPR036312">
    <property type="entry name" value="Bifun_inhib/LTP/seed_sf"/>
</dbReference>
<organism evidence="5 6">
    <name type="scientific">Arabidopsis thaliana</name>
    <name type="common">Mouse-ear cress</name>
    <dbReference type="NCBI Taxonomy" id="3702"/>
    <lineage>
        <taxon>Eukaryota</taxon>
        <taxon>Viridiplantae</taxon>
        <taxon>Streptophyta</taxon>
        <taxon>Embryophyta</taxon>
        <taxon>Tracheophyta</taxon>
        <taxon>Spermatophyta</taxon>
        <taxon>Magnoliopsida</taxon>
        <taxon>eudicotyledons</taxon>
        <taxon>Gunneridae</taxon>
        <taxon>Pentapetalae</taxon>
        <taxon>rosids</taxon>
        <taxon>malvids</taxon>
        <taxon>Brassicales</taxon>
        <taxon>Brassicaceae</taxon>
        <taxon>Camelineae</taxon>
        <taxon>Arabidopsis</taxon>
    </lineage>
</organism>
<evidence type="ECO:0000256" key="1">
    <source>
        <dbReference type="ARBA" id="ARBA00022448"/>
    </source>
</evidence>